<dbReference type="Gene3D" id="1.25.40.10">
    <property type="entry name" value="Tetratricopeptide repeat domain"/>
    <property type="match status" value="1"/>
</dbReference>
<dbReference type="InterPro" id="IPR011990">
    <property type="entry name" value="TPR-like_helical_dom_sf"/>
</dbReference>
<name>A0ABX7BAJ2_9PROT</name>
<evidence type="ECO:0000313" key="1">
    <source>
        <dbReference type="EMBL" id="QQP91144.1"/>
    </source>
</evidence>
<protein>
    <recommendedName>
        <fullName evidence="3">MalT-like TPR region domain-containing protein</fullName>
    </recommendedName>
</protein>
<sequence length="180" mass="20549">MLLTQAAERFRQVGDLVEAERLLNEVKRHFEKLGYMHERAVTLGKIADILQARGEFDEALRIRREEVLPISQQMGEIHNFAYMLYPCAMLRTKRGVYDQENLKIIADELAESFAISRHLGQADFLAEVAFYFGQLLAVSSNREAALTVLDEAAAAAEKLRWQNRVVAIRQLQEQIRASGE</sequence>
<keyword evidence="2" id="KW-1185">Reference proteome</keyword>
<gene>
    <name evidence="1" type="ORF">IGS68_08020</name>
</gene>
<organism evidence="1 2">
    <name type="scientific">Skermanella cutis</name>
    <dbReference type="NCBI Taxonomy" id="2775420"/>
    <lineage>
        <taxon>Bacteria</taxon>
        <taxon>Pseudomonadati</taxon>
        <taxon>Pseudomonadota</taxon>
        <taxon>Alphaproteobacteria</taxon>
        <taxon>Rhodospirillales</taxon>
        <taxon>Azospirillaceae</taxon>
        <taxon>Skermanella</taxon>
    </lineage>
</organism>
<dbReference type="EMBL" id="CP067420">
    <property type="protein sequence ID" value="QQP91144.1"/>
    <property type="molecule type" value="Genomic_DNA"/>
</dbReference>
<dbReference type="SUPFAM" id="SSF48452">
    <property type="entry name" value="TPR-like"/>
    <property type="match status" value="1"/>
</dbReference>
<proteinExistence type="predicted"/>
<dbReference type="RefSeq" id="WP_201078752.1">
    <property type="nucleotide sequence ID" value="NZ_CP067420.1"/>
</dbReference>
<accession>A0ABX7BAJ2</accession>
<dbReference type="Proteomes" id="UP000595197">
    <property type="component" value="Chromosome"/>
</dbReference>
<reference evidence="1" key="1">
    <citation type="submission" date="2021-02" db="EMBL/GenBank/DDBJ databases">
        <title>Skermanella TT6 skin isolate.</title>
        <authorList>
            <person name="Lee K."/>
            <person name="Ganzorig M."/>
        </authorList>
    </citation>
    <scope>NUCLEOTIDE SEQUENCE</scope>
    <source>
        <strain evidence="1">TT6</strain>
    </source>
</reference>
<evidence type="ECO:0008006" key="3">
    <source>
        <dbReference type="Google" id="ProtNLM"/>
    </source>
</evidence>
<evidence type="ECO:0000313" key="2">
    <source>
        <dbReference type="Proteomes" id="UP000595197"/>
    </source>
</evidence>